<dbReference type="FunCoup" id="A0A5J5ELM7">
    <property type="interactions" value="132"/>
</dbReference>
<evidence type="ECO:0000256" key="9">
    <source>
        <dbReference type="SAM" id="SignalP"/>
    </source>
</evidence>
<keyword evidence="6" id="KW-0131">Cell cycle</keyword>
<keyword evidence="12" id="KW-1185">Reference proteome</keyword>
<evidence type="ECO:0000256" key="2">
    <source>
        <dbReference type="ARBA" id="ARBA00016066"/>
    </source>
</evidence>
<dbReference type="InterPro" id="IPR011990">
    <property type="entry name" value="TPR-like_helical_dom_sf"/>
</dbReference>
<sequence length="749" mass="85297">MSRYLTPGKIALLLLIEVYAESKFPNKAVIPVISFVIKHLVRPKDTSTFVLSLDTIKAVTVEEPSTVVGRTVFDLLVMEMWYINSLDALHTFFIDIQTYMLNIPDDPDGEANTRRSIGYTSILGCFIRRASLEFVRLQFNEANALWRAFVQFREPTLPLCKGRKLGAGPMSYDLNFEIFSADDALVKKVYGGMGEIKEYAVSTDDVERLLEFQVGVMQRLGSRVPDETQAQLRQMLDTNVPISHLRHYVNFLNSWRSGDYPASFDSLHRYFDYTMHNRDRTFYQYALLNLAILQADFGCHRESVLAMQETINTARENKDMACLNFALSWLYHFHRAHPQDCPDVIAARMERESLQFLKAKAKEWGMDHLLSMAYLSETRHILLSGDSIPAAFESLLRSSHINITQRIQNAMGSQILLQSTMWGRLGISQLAWINCELFLSKYSGASPSEDLVVALCRGVYIISMRGRFEEALDRLDQVDQEALRSLKIYQYWSSYVGVIKLRRAIYAGEFAAAELLLQQLTCTEQIESDCALEISIGRIELLVRQGNFVAAIAHANQAYSDLVRDHADSYHRVRFMVLKAEVFAKCGRPMKGLSTSISAASIAWKARFLPVLYHAFCVIATILIQLEEYDAAFNMLDSIMPQVLECEDAYLTAQCFQCLADGQVGMAGLQKTGGGKERCLNKALGFIDRAFLEYSRMPDVYNQKQMMSRKIRIRDYLGDKALRDDAVKMYRQVEAGKKESMNPPSPFRR</sequence>
<evidence type="ECO:0000256" key="4">
    <source>
        <dbReference type="ARBA" id="ARBA00022776"/>
    </source>
</evidence>
<gene>
    <name evidence="11" type="ORF">FN846DRAFT_900425</name>
</gene>
<keyword evidence="9" id="KW-0732">Signal</keyword>
<dbReference type="Pfam" id="PF12862">
    <property type="entry name" value="ANAPC5"/>
    <property type="match status" value="1"/>
</dbReference>
<comment type="similarity">
    <text evidence="1">Belongs to the APC5 family.</text>
</comment>
<comment type="caution">
    <text evidence="11">The sequence shown here is derived from an EMBL/GenBank/DDBJ whole genome shotgun (WGS) entry which is preliminary data.</text>
</comment>
<dbReference type="SUPFAM" id="SSF48452">
    <property type="entry name" value="TPR-like"/>
    <property type="match status" value="1"/>
</dbReference>
<feature type="signal peptide" evidence="9">
    <location>
        <begin position="1"/>
        <end position="20"/>
    </location>
</feature>
<proteinExistence type="inferred from homology"/>
<feature type="domain" description="Anaphase-promoting complex subunit 5" evidence="10">
    <location>
        <begin position="247"/>
        <end position="336"/>
    </location>
</feature>
<dbReference type="EMBL" id="VXIS01000232">
    <property type="protein sequence ID" value="KAA8895989.1"/>
    <property type="molecule type" value="Genomic_DNA"/>
</dbReference>
<accession>A0A5J5ELM7</accession>
<evidence type="ECO:0000256" key="7">
    <source>
        <dbReference type="ARBA" id="ARBA00031069"/>
    </source>
</evidence>
<reference evidence="11 12" key="1">
    <citation type="submission" date="2019-09" db="EMBL/GenBank/DDBJ databases">
        <title>Draft genome of the ectomycorrhizal ascomycete Sphaerosporella brunnea.</title>
        <authorList>
            <consortium name="DOE Joint Genome Institute"/>
            <person name="Benucci G.M."/>
            <person name="Marozzi G."/>
            <person name="Antonielli L."/>
            <person name="Sanchez S."/>
            <person name="Marco P."/>
            <person name="Wang X."/>
            <person name="Falini L.B."/>
            <person name="Barry K."/>
            <person name="Haridas S."/>
            <person name="Lipzen A."/>
            <person name="Labutti K."/>
            <person name="Grigoriev I.V."/>
            <person name="Murat C."/>
            <person name="Martin F."/>
            <person name="Albertini E."/>
            <person name="Donnini D."/>
            <person name="Bonito G."/>
        </authorList>
    </citation>
    <scope>NUCLEOTIDE SEQUENCE [LARGE SCALE GENOMIC DNA]</scope>
    <source>
        <strain evidence="11 12">Sb_GMNB300</strain>
    </source>
</reference>
<evidence type="ECO:0000256" key="8">
    <source>
        <dbReference type="ARBA" id="ARBA00045696"/>
    </source>
</evidence>
<evidence type="ECO:0000313" key="12">
    <source>
        <dbReference type="Proteomes" id="UP000326924"/>
    </source>
</evidence>
<dbReference type="InParanoid" id="A0A5J5ELM7"/>
<feature type="chain" id="PRO_5023861255" description="Anaphase-promoting complex subunit 5" evidence="9">
    <location>
        <begin position="21"/>
        <end position="749"/>
    </location>
</feature>
<evidence type="ECO:0000259" key="10">
    <source>
        <dbReference type="Pfam" id="PF12862"/>
    </source>
</evidence>
<keyword evidence="4" id="KW-0498">Mitosis</keyword>
<dbReference type="AlphaFoldDB" id="A0A5J5ELM7"/>
<dbReference type="Proteomes" id="UP000326924">
    <property type="component" value="Unassembled WGS sequence"/>
</dbReference>
<protein>
    <recommendedName>
        <fullName evidence="2">Anaphase-promoting complex subunit 5</fullName>
    </recommendedName>
    <alternativeName>
        <fullName evidence="7">Cyclosome subunit 5</fullName>
    </alternativeName>
</protein>
<evidence type="ECO:0000256" key="1">
    <source>
        <dbReference type="ARBA" id="ARBA00007450"/>
    </source>
</evidence>
<keyword evidence="3" id="KW-0132">Cell division</keyword>
<dbReference type="GO" id="GO:0045842">
    <property type="term" value="P:positive regulation of mitotic metaphase/anaphase transition"/>
    <property type="evidence" value="ECO:0007669"/>
    <property type="project" value="TreeGrafter"/>
</dbReference>
<dbReference type="GO" id="GO:0031145">
    <property type="term" value="P:anaphase-promoting complex-dependent catabolic process"/>
    <property type="evidence" value="ECO:0007669"/>
    <property type="project" value="TreeGrafter"/>
</dbReference>
<dbReference type="GO" id="GO:0070979">
    <property type="term" value="P:protein K11-linked ubiquitination"/>
    <property type="evidence" value="ECO:0007669"/>
    <property type="project" value="TreeGrafter"/>
</dbReference>
<evidence type="ECO:0000313" key="11">
    <source>
        <dbReference type="EMBL" id="KAA8895989.1"/>
    </source>
</evidence>
<dbReference type="OrthoDB" id="2504561at2759"/>
<dbReference type="InterPro" id="IPR026000">
    <property type="entry name" value="Apc5_dom"/>
</dbReference>
<organism evidence="11 12">
    <name type="scientific">Sphaerosporella brunnea</name>
    <dbReference type="NCBI Taxonomy" id="1250544"/>
    <lineage>
        <taxon>Eukaryota</taxon>
        <taxon>Fungi</taxon>
        <taxon>Dikarya</taxon>
        <taxon>Ascomycota</taxon>
        <taxon>Pezizomycotina</taxon>
        <taxon>Pezizomycetes</taxon>
        <taxon>Pezizales</taxon>
        <taxon>Pyronemataceae</taxon>
        <taxon>Sphaerosporella</taxon>
    </lineage>
</organism>
<dbReference type="UniPathway" id="UPA00143"/>
<evidence type="ECO:0000256" key="5">
    <source>
        <dbReference type="ARBA" id="ARBA00022786"/>
    </source>
</evidence>
<name>A0A5J5ELM7_9PEZI</name>
<evidence type="ECO:0000256" key="6">
    <source>
        <dbReference type="ARBA" id="ARBA00023306"/>
    </source>
</evidence>
<dbReference type="GO" id="GO:0005680">
    <property type="term" value="C:anaphase-promoting complex"/>
    <property type="evidence" value="ECO:0007669"/>
    <property type="project" value="InterPro"/>
</dbReference>
<comment type="function">
    <text evidence="8">Component of the anaphase promoting complex/cyclosome (APC/C), a cell cycle-regulated E3 ubiquitin ligase that controls progression through mitosis and the G1 phase of the cell cycle. The APC/C complex acts by mediating ubiquitination and subsequent degradation of target proteins: it mainly mediates the formation of 'Lys-11'-linked polyubiquitin chains and, to a lower extent, the formation of 'Lys-48'- and 'Lys-63'-linked polyubiquitin chains. The APC/C complex catalyzes assembly of branched 'Lys-11'-/'Lys-48'-linked branched ubiquitin chains on target proteins.</text>
</comment>
<dbReference type="Gene3D" id="1.25.40.10">
    <property type="entry name" value="Tetratricopeptide repeat domain"/>
    <property type="match status" value="1"/>
</dbReference>
<evidence type="ECO:0000256" key="3">
    <source>
        <dbReference type="ARBA" id="ARBA00022618"/>
    </source>
</evidence>
<dbReference type="InterPro" id="IPR037679">
    <property type="entry name" value="Apc5"/>
</dbReference>
<keyword evidence="5" id="KW-0833">Ubl conjugation pathway</keyword>
<dbReference type="GO" id="GO:0051301">
    <property type="term" value="P:cell division"/>
    <property type="evidence" value="ECO:0007669"/>
    <property type="project" value="UniProtKB-KW"/>
</dbReference>
<dbReference type="PANTHER" id="PTHR12830:SF9">
    <property type="entry name" value="ANAPHASE-PROMOTING COMPLEX SUBUNIT 5"/>
    <property type="match status" value="1"/>
</dbReference>
<dbReference type="PANTHER" id="PTHR12830">
    <property type="entry name" value="ANAPHASE-PROMOTING COMPLEX SUBUNIT 5"/>
    <property type="match status" value="1"/>
</dbReference>